<comment type="similarity">
    <text evidence="1">Belongs to the peptidase S10 family.</text>
</comment>
<sequence length="391" mass="45714">DLLQRLLMSSIEPSYASSEPINRSTIIDSKSFDSTIAQTTKSKFMSLERNCKGEYTDVDFRNELCLRDLNYFDEASNDHPIFIMIIPSTHSCQISLCLTGISMGNILEPYCEETGFPVNEHKVQWKRSMTQKFEAILPCSAGDDFISAQWANDESVRKSLHIREGTIDKWERCYRNGFEYQISSSFEIHVNLSAKGYRSLIYSGDHDLVVPFISTQAWIRALNYSIVEDWRPWHIEDQVAGYTRTYSNQMTFATVKGAGHTAPEYKPEEGFAMFSRWIANNYDNWCHRMKALLGDLSEEEKKDQQTLTFIYQSLDKAMFEIVLNVLTRRRRCTYKLYEENFGNRVMMVVNQMKRYREKMEDICIVKKILYSLTIKFDFVVCAIKESKIWNR</sequence>
<dbReference type="OrthoDB" id="735686at2759"/>
<protein>
    <submittedName>
        <fullName evidence="2">Serine carboxypeptidase-like 12</fullName>
    </submittedName>
</protein>
<evidence type="ECO:0000256" key="1">
    <source>
        <dbReference type="ARBA" id="ARBA00009431"/>
    </source>
</evidence>
<dbReference type="GO" id="GO:0016747">
    <property type="term" value="F:acyltransferase activity, transferring groups other than amino-acyl groups"/>
    <property type="evidence" value="ECO:0007669"/>
    <property type="project" value="TreeGrafter"/>
</dbReference>
<dbReference type="AlphaFoldDB" id="A0A371HAS6"/>
<dbReference type="Pfam" id="PF00450">
    <property type="entry name" value="Peptidase_S10"/>
    <property type="match status" value="1"/>
</dbReference>
<proteinExistence type="inferred from homology"/>
<evidence type="ECO:0000313" key="3">
    <source>
        <dbReference type="Proteomes" id="UP000257109"/>
    </source>
</evidence>
<dbReference type="GO" id="GO:0004185">
    <property type="term" value="F:serine-type carboxypeptidase activity"/>
    <property type="evidence" value="ECO:0007669"/>
    <property type="project" value="InterPro"/>
</dbReference>
<dbReference type="InterPro" id="IPR029058">
    <property type="entry name" value="AB_hydrolase_fold"/>
</dbReference>
<name>A0A371HAS6_MUCPR</name>
<dbReference type="SUPFAM" id="SSF53474">
    <property type="entry name" value="alpha/beta-Hydrolases"/>
    <property type="match status" value="1"/>
</dbReference>
<dbReference type="PANTHER" id="PTHR11802:SF239">
    <property type="entry name" value="PEPTIDASE S10, SERINE CARBOXYPEPTIDASE, ALPHA_BETA HYDROLASE-RELATED"/>
    <property type="match status" value="1"/>
</dbReference>
<comment type="caution">
    <text evidence="2">The sequence shown here is derived from an EMBL/GenBank/DDBJ whole genome shotgun (WGS) entry which is preliminary data.</text>
</comment>
<reference evidence="2" key="1">
    <citation type="submission" date="2018-05" db="EMBL/GenBank/DDBJ databases">
        <title>Draft genome of Mucuna pruriens seed.</title>
        <authorList>
            <person name="Nnadi N.E."/>
            <person name="Vos R."/>
            <person name="Hasami M.H."/>
            <person name="Devisetty U.K."/>
            <person name="Aguiy J.C."/>
        </authorList>
    </citation>
    <scope>NUCLEOTIDE SEQUENCE [LARGE SCALE GENOMIC DNA]</scope>
    <source>
        <strain evidence="2">JCA_2017</strain>
    </source>
</reference>
<dbReference type="Proteomes" id="UP000257109">
    <property type="component" value="Unassembled WGS sequence"/>
</dbReference>
<dbReference type="GO" id="GO:0006508">
    <property type="term" value="P:proteolysis"/>
    <property type="evidence" value="ECO:0007669"/>
    <property type="project" value="InterPro"/>
</dbReference>
<gene>
    <name evidence="2" type="primary">SCPL12</name>
    <name evidence="2" type="ORF">CR513_17016</name>
</gene>
<dbReference type="GO" id="GO:0019748">
    <property type="term" value="P:secondary metabolic process"/>
    <property type="evidence" value="ECO:0007669"/>
    <property type="project" value="TreeGrafter"/>
</dbReference>
<dbReference type="EMBL" id="QJKJ01003121">
    <property type="protein sequence ID" value="RDX99864.1"/>
    <property type="molecule type" value="Genomic_DNA"/>
</dbReference>
<evidence type="ECO:0000313" key="2">
    <source>
        <dbReference type="EMBL" id="RDX99864.1"/>
    </source>
</evidence>
<dbReference type="InterPro" id="IPR001563">
    <property type="entry name" value="Peptidase_S10"/>
</dbReference>
<keyword evidence="3" id="KW-1185">Reference proteome</keyword>
<accession>A0A371HAS6</accession>
<feature type="non-terminal residue" evidence="2">
    <location>
        <position position="1"/>
    </location>
</feature>
<dbReference type="PANTHER" id="PTHR11802">
    <property type="entry name" value="SERINE PROTEASE FAMILY S10 SERINE CARBOXYPEPTIDASE"/>
    <property type="match status" value="1"/>
</dbReference>
<dbReference type="Gene3D" id="3.40.50.1820">
    <property type="entry name" value="alpha/beta hydrolase"/>
    <property type="match status" value="1"/>
</dbReference>
<organism evidence="2 3">
    <name type="scientific">Mucuna pruriens</name>
    <name type="common">Velvet bean</name>
    <name type="synonym">Dolichos pruriens</name>
    <dbReference type="NCBI Taxonomy" id="157652"/>
    <lineage>
        <taxon>Eukaryota</taxon>
        <taxon>Viridiplantae</taxon>
        <taxon>Streptophyta</taxon>
        <taxon>Embryophyta</taxon>
        <taxon>Tracheophyta</taxon>
        <taxon>Spermatophyta</taxon>
        <taxon>Magnoliopsida</taxon>
        <taxon>eudicotyledons</taxon>
        <taxon>Gunneridae</taxon>
        <taxon>Pentapetalae</taxon>
        <taxon>rosids</taxon>
        <taxon>fabids</taxon>
        <taxon>Fabales</taxon>
        <taxon>Fabaceae</taxon>
        <taxon>Papilionoideae</taxon>
        <taxon>50 kb inversion clade</taxon>
        <taxon>NPAAA clade</taxon>
        <taxon>indigoferoid/millettioid clade</taxon>
        <taxon>Phaseoleae</taxon>
        <taxon>Mucuna</taxon>
    </lineage>
</organism>